<sequence>MSQMPDKNNPGLQRKPRLKMPPGNDFQHESPSQVTKPLSQLGPGSFLPPAMRQVFRGSVRGRGVATPANMHSRFPISIERLPQSLLEKRQPHNVPQTPASNLPAGISRARQTWFPSLNPNDGTHHQGQSGRQATQFPSLQSQPHWHSQQSRQHNPQHSHQVPHGVQIDDRYYIDQDERSYGQGYVYQIDDRSYMSPYFQQPPELREQFSLYPEQQTPEGSVPQSDNYVQSQPNISDAGTQLKPAQLDVEKLVPRRPVLFPDTRRKMQLEAQEAKKKGIESPIVRRVDRPVRKDPADLEHISTSEDKNDEEKKDDDVASEANPCKTNGNPKRKRNAAAKVNSKPPKKHAKSTTIDRSIASMGRIAITKADDLAWKLDFAQEFASVKVSDYVKQPTSAPYPAELGDEIEKLLDSVMRAGDAQSITQLQVDVFLKMVCHDDQLWTQVEQMMDGYERTDE</sequence>
<feature type="region of interest" description="Disordered" evidence="1">
    <location>
        <begin position="268"/>
        <end position="354"/>
    </location>
</feature>
<dbReference type="EMBL" id="JAGPXC010000008">
    <property type="protein sequence ID" value="KAH6647665.1"/>
    <property type="molecule type" value="Genomic_DNA"/>
</dbReference>
<feature type="compositionally biased region" description="Polar residues" evidence="1">
    <location>
        <begin position="29"/>
        <end position="38"/>
    </location>
</feature>
<protein>
    <submittedName>
        <fullName evidence="2">Uncharacterized protein</fullName>
    </submittedName>
</protein>
<feature type="region of interest" description="Disordered" evidence="1">
    <location>
        <begin position="1"/>
        <end position="49"/>
    </location>
</feature>
<dbReference type="GeneID" id="70136888"/>
<reference evidence="2" key="1">
    <citation type="journal article" date="2021" name="Nat. Commun.">
        <title>Genetic determinants of endophytism in the Arabidopsis root mycobiome.</title>
        <authorList>
            <person name="Mesny F."/>
            <person name="Miyauchi S."/>
            <person name="Thiergart T."/>
            <person name="Pickel B."/>
            <person name="Atanasova L."/>
            <person name="Karlsson M."/>
            <person name="Huettel B."/>
            <person name="Barry K.W."/>
            <person name="Haridas S."/>
            <person name="Chen C."/>
            <person name="Bauer D."/>
            <person name="Andreopoulos W."/>
            <person name="Pangilinan J."/>
            <person name="LaButti K."/>
            <person name="Riley R."/>
            <person name="Lipzen A."/>
            <person name="Clum A."/>
            <person name="Drula E."/>
            <person name="Henrissat B."/>
            <person name="Kohler A."/>
            <person name="Grigoriev I.V."/>
            <person name="Martin F.M."/>
            <person name="Hacquard S."/>
        </authorList>
    </citation>
    <scope>NUCLEOTIDE SEQUENCE</scope>
    <source>
        <strain evidence="2">MPI-SDFR-AT-0073</strain>
    </source>
</reference>
<name>A0A9P8RKD2_9PEZI</name>
<gene>
    <name evidence="2" type="ORF">BKA67DRAFT_662437</name>
</gene>
<dbReference type="AlphaFoldDB" id="A0A9P8RKD2"/>
<comment type="caution">
    <text evidence="2">The sequence shown here is derived from an EMBL/GenBank/DDBJ whole genome shotgun (WGS) entry which is preliminary data.</text>
</comment>
<evidence type="ECO:0000256" key="1">
    <source>
        <dbReference type="SAM" id="MobiDB-lite"/>
    </source>
</evidence>
<dbReference type="Proteomes" id="UP000758603">
    <property type="component" value="Unassembled WGS sequence"/>
</dbReference>
<accession>A0A9P8RKD2</accession>
<feature type="compositionally biased region" description="Polar residues" evidence="1">
    <location>
        <begin position="112"/>
        <end position="159"/>
    </location>
</feature>
<feature type="compositionally biased region" description="Basic and acidic residues" evidence="1">
    <location>
        <begin position="268"/>
        <end position="315"/>
    </location>
</feature>
<organism evidence="2 3">
    <name type="scientific">Truncatella angustata</name>
    <dbReference type="NCBI Taxonomy" id="152316"/>
    <lineage>
        <taxon>Eukaryota</taxon>
        <taxon>Fungi</taxon>
        <taxon>Dikarya</taxon>
        <taxon>Ascomycota</taxon>
        <taxon>Pezizomycotina</taxon>
        <taxon>Sordariomycetes</taxon>
        <taxon>Xylariomycetidae</taxon>
        <taxon>Amphisphaeriales</taxon>
        <taxon>Sporocadaceae</taxon>
        <taxon>Truncatella</taxon>
    </lineage>
</organism>
<evidence type="ECO:0000313" key="3">
    <source>
        <dbReference type="Proteomes" id="UP000758603"/>
    </source>
</evidence>
<feature type="region of interest" description="Disordered" evidence="1">
    <location>
        <begin position="112"/>
        <end position="162"/>
    </location>
</feature>
<evidence type="ECO:0000313" key="2">
    <source>
        <dbReference type="EMBL" id="KAH6647665.1"/>
    </source>
</evidence>
<proteinExistence type="predicted"/>
<keyword evidence="3" id="KW-1185">Reference proteome</keyword>
<dbReference type="RefSeq" id="XP_045954177.1">
    <property type="nucleotide sequence ID" value="XM_046107997.1"/>
</dbReference>